<protein>
    <submittedName>
        <fullName evidence="2">Uncharacterized protein</fullName>
    </submittedName>
</protein>
<dbReference type="AlphaFoldDB" id="A0A0A9HKX6"/>
<name>A0A0A9HKX6_ARUDO</name>
<proteinExistence type="predicted"/>
<reference evidence="2" key="1">
    <citation type="submission" date="2014-09" db="EMBL/GenBank/DDBJ databases">
        <authorList>
            <person name="Magalhaes I.L.F."/>
            <person name="Oliveira U."/>
            <person name="Santos F.R."/>
            <person name="Vidigal T.H.D.A."/>
            <person name="Brescovit A.D."/>
            <person name="Santos A.J."/>
        </authorList>
    </citation>
    <scope>NUCLEOTIDE SEQUENCE</scope>
    <source>
        <tissue evidence="2">Shoot tissue taken approximately 20 cm above the soil surface</tissue>
    </source>
</reference>
<organism evidence="2">
    <name type="scientific">Arundo donax</name>
    <name type="common">Giant reed</name>
    <name type="synonym">Donax arundinaceus</name>
    <dbReference type="NCBI Taxonomy" id="35708"/>
    <lineage>
        <taxon>Eukaryota</taxon>
        <taxon>Viridiplantae</taxon>
        <taxon>Streptophyta</taxon>
        <taxon>Embryophyta</taxon>
        <taxon>Tracheophyta</taxon>
        <taxon>Spermatophyta</taxon>
        <taxon>Magnoliopsida</taxon>
        <taxon>Liliopsida</taxon>
        <taxon>Poales</taxon>
        <taxon>Poaceae</taxon>
        <taxon>PACMAD clade</taxon>
        <taxon>Arundinoideae</taxon>
        <taxon>Arundineae</taxon>
        <taxon>Arundo</taxon>
    </lineage>
</organism>
<evidence type="ECO:0000313" key="2">
    <source>
        <dbReference type="EMBL" id="JAE33528.1"/>
    </source>
</evidence>
<dbReference type="EMBL" id="GBRH01164368">
    <property type="protein sequence ID" value="JAE33528.1"/>
    <property type="molecule type" value="Transcribed_RNA"/>
</dbReference>
<sequence>MLRKSFPSPGKRYSSQGTGS</sequence>
<evidence type="ECO:0000256" key="1">
    <source>
        <dbReference type="SAM" id="MobiDB-lite"/>
    </source>
</evidence>
<accession>A0A0A9HKX6</accession>
<reference evidence="2" key="2">
    <citation type="journal article" date="2015" name="Data Brief">
        <title>Shoot transcriptome of the giant reed, Arundo donax.</title>
        <authorList>
            <person name="Barrero R.A."/>
            <person name="Guerrero F.D."/>
            <person name="Moolhuijzen P."/>
            <person name="Goolsby J.A."/>
            <person name="Tidwell J."/>
            <person name="Bellgard S.E."/>
            <person name="Bellgard M.I."/>
        </authorList>
    </citation>
    <scope>NUCLEOTIDE SEQUENCE</scope>
    <source>
        <tissue evidence="2">Shoot tissue taken approximately 20 cm above the soil surface</tissue>
    </source>
</reference>
<feature type="region of interest" description="Disordered" evidence="1">
    <location>
        <begin position="1"/>
        <end position="20"/>
    </location>
</feature>